<dbReference type="PROSITE" id="PS01184">
    <property type="entry name" value="UBIE_2"/>
    <property type="match status" value="1"/>
</dbReference>
<dbReference type="GO" id="GO:0008168">
    <property type="term" value="F:methyltransferase activity"/>
    <property type="evidence" value="ECO:0007669"/>
    <property type="project" value="UniProtKB-KW"/>
</dbReference>
<dbReference type="Gene3D" id="3.40.50.150">
    <property type="entry name" value="Vaccinia Virus protein VP39"/>
    <property type="match status" value="1"/>
</dbReference>
<dbReference type="AlphaFoldDB" id="A0A166PGA4"/>
<dbReference type="InterPro" id="IPR041698">
    <property type="entry name" value="Methyltransf_25"/>
</dbReference>
<dbReference type="Proteomes" id="UP000076532">
    <property type="component" value="Unassembled WGS sequence"/>
</dbReference>
<feature type="domain" description="Methyltransferase" evidence="5">
    <location>
        <begin position="126"/>
        <end position="214"/>
    </location>
</feature>
<dbReference type="PANTHER" id="PTHR43591">
    <property type="entry name" value="METHYLTRANSFERASE"/>
    <property type="match status" value="1"/>
</dbReference>
<organism evidence="6 7">
    <name type="scientific">Athelia psychrophila</name>
    <dbReference type="NCBI Taxonomy" id="1759441"/>
    <lineage>
        <taxon>Eukaryota</taxon>
        <taxon>Fungi</taxon>
        <taxon>Dikarya</taxon>
        <taxon>Basidiomycota</taxon>
        <taxon>Agaricomycotina</taxon>
        <taxon>Agaricomycetes</taxon>
        <taxon>Agaricomycetidae</taxon>
        <taxon>Atheliales</taxon>
        <taxon>Atheliaceae</taxon>
        <taxon>Athelia</taxon>
    </lineage>
</organism>
<dbReference type="InterPro" id="IPR029063">
    <property type="entry name" value="SAM-dependent_MTases_sf"/>
</dbReference>
<gene>
    <name evidence="6" type="ORF">FIBSPDRAFT_928985</name>
</gene>
<keyword evidence="1 6" id="KW-0489">Methyltransferase</keyword>
<keyword evidence="2" id="KW-0808">Transferase</keyword>
<dbReference type="PANTHER" id="PTHR43591:SF24">
    <property type="entry name" value="2-METHOXY-6-POLYPRENYL-1,4-BENZOQUINOL METHYLASE, MITOCHONDRIAL"/>
    <property type="match status" value="1"/>
</dbReference>
<keyword evidence="3" id="KW-0949">S-adenosyl-L-methionine</keyword>
<evidence type="ECO:0000256" key="3">
    <source>
        <dbReference type="ARBA" id="ARBA00022691"/>
    </source>
</evidence>
<dbReference type="SUPFAM" id="SSF53335">
    <property type="entry name" value="S-adenosyl-L-methionine-dependent methyltransferases"/>
    <property type="match status" value="1"/>
</dbReference>
<feature type="compositionally biased region" description="Polar residues" evidence="4">
    <location>
        <begin position="33"/>
        <end position="42"/>
    </location>
</feature>
<evidence type="ECO:0000256" key="1">
    <source>
        <dbReference type="ARBA" id="ARBA00022603"/>
    </source>
</evidence>
<dbReference type="GO" id="GO:0032259">
    <property type="term" value="P:methylation"/>
    <property type="evidence" value="ECO:0007669"/>
    <property type="project" value="UniProtKB-KW"/>
</dbReference>
<evidence type="ECO:0000313" key="6">
    <source>
        <dbReference type="EMBL" id="KZP26057.1"/>
    </source>
</evidence>
<proteinExistence type="predicted"/>
<feature type="region of interest" description="Disordered" evidence="4">
    <location>
        <begin position="1"/>
        <end position="52"/>
    </location>
</feature>
<protein>
    <submittedName>
        <fullName evidence="6">S-adenosyl-L-methionine-dependent methyltransferase</fullName>
    </submittedName>
</protein>
<accession>A0A166PGA4</accession>
<dbReference type="OrthoDB" id="2013972at2759"/>
<evidence type="ECO:0000313" key="7">
    <source>
        <dbReference type="Proteomes" id="UP000076532"/>
    </source>
</evidence>
<name>A0A166PGA4_9AGAM</name>
<sequence>MDALSDYSDHWDDSMSDSSQSDHSDASMGTYRSEASSRTSVDMSVRSASPARSVVSVTDSVRAQAIREEHGRGVNNYSDVYLLPADDDEVNRLNHQHILMTKIMGKYPPPILEAMRQDDHGETKAILDLGCGGGNWIMDAAHDFPEASCVAVDLVPMQILDMPPNCRSEVDDINLGLEHFYGDFNVVHMRLINTGIKDYAGLIVHISRVLRPGGLIDMLEFGYKIFDNNRQIVPPSEAPGSTWLPRWFDKIYIAVGRRGGCLDSASHMYGWVKDIPAFTDVTYRGFWTPTSPWLKGHDPETKHQNDLGRLMRDDIKEFLKSGRPLLLASGLSVAYVDELENGCRQELDEAKAPHYIVLEQVYARRR</sequence>
<reference evidence="6 7" key="1">
    <citation type="journal article" date="2016" name="Mol. Biol. Evol.">
        <title>Comparative Genomics of Early-Diverging Mushroom-Forming Fungi Provides Insights into the Origins of Lignocellulose Decay Capabilities.</title>
        <authorList>
            <person name="Nagy L.G."/>
            <person name="Riley R."/>
            <person name="Tritt A."/>
            <person name="Adam C."/>
            <person name="Daum C."/>
            <person name="Floudas D."/>
            <person name="Sun H."/>
            <person name="Yadav J.S."/>
            <person name="Pangilinan J."/>
            <person name="Larsson K.H."/>
            <person name="Matsuura K."/>
            <person name="Barry K."/>
            <person name="Labutti K."/>
            <person name="Kuo R."/>
            <person name="Ohm R.A."/>
            <person name="Bhattacharya S.S."/>
            <person name="Shirouzu T."/>
            <person name="Yoshinaga Y."/>
            <person name="Martin F.M."/>
            <person name="Grigoriev I.V."/>
            <person name="Hibbett D.S."/>
        </authorList>
    </citation>
    <scope>NUCLEOTIDE SEQUENCE [LARGE SCALE GENOMIC DNA]</scope>
    <source>
        <strain evidence="6 7">CBS 109695</strain>
    </source>
</reference>
<keyword evidence="7" id="KW-1185">Reference proteome</keyword>
<dbReference type="Pfam" id="PF13649">
    <property type="entry name" value="Methyltransf_25"/>
    <property type="match status" value="1"/>
</dbReference>
<evidence type="ECO:0000256" key="2">
    <source>
        <dbReference type="ARBA" id="ARBA00022679"/>
    </source>
</evidence>
<dbReference type="CDD" id="cd02440">
    <property type="entry name" value="AdoMet_MTases"/>
    <property type="match status" value="1"/>
</dbReference>
<dbReference type="InterPro" id="IPR023576">
    <property type="entry name" value="UbiE/COQ5_MeTrFase_CS"/>
</dbReference>
<evidence type="ECO:0000256" key="4">
    <source>
        <dbReference type="SAM" id="MobiDB-lite"/>
    </source>
</evidence>
<evidence type="ECO:0000259" key="5">
    <source>
        <dbReference type="Pfam" id="PF13649"/>
    </source>
</evidence>
<dbReference type="STRING" id="436010.A0A166PGA4"/>
<dbReference type="EMBL" id="KV417517">
    <property type="protein sequence ID" value="KZP26057.1"/>
    <property type="molecule type" value="Genomic_DNA"/>
</dbReference>